<feature type="domain" description="DUF3741" evidence="2">
    <location>
        <begin position="201"/>
        <end position="245"/>
    </location>
</feature>
<feature type="compositionally biased region" description="Basic and acidic residues" evidence="1">
    <location>
        <begin position="291"/>
        <end position="302"/>
    </location>
</feature>
<feature type="compositionally biased region" description="Basic and acidic residues" evidence="1">
    <location>
        <begin position="400"/>
        <end position="424"/>
    </location>
</feature>
<feature type="compositionally biased region" description="Acidic residues" evidence="1">
    <location>
        <begin position="164"/>
        <end position="175"/>
    </location>
</feature>
<feature type="compositionally biased region" description="Basic and acidic residues" evidence="1">
    <location>
        <begin position="181"/>
        <end position="194"/>
    </location>
</feature>
<feature type="region of interest" description="Disordered" evidence="1">
    <location>
        <begin position="504"/>
        <end position="524"/>
    </location>
</feature>
<feature type="compositionally biased region" description="Polar residues" evidence="1">
    <location>
        <begin position="262"/>
        <end position="282"/>
    </location>
</feature>
<dbReference type="InterPro" id="IPR022212">
    <property type="entry name" value="DUF3741"/>
</dbReference>
<name>A0ABR2C7U6_9ROSI</name>
<feature type="compositionally biased region" description="Low complexity" evidence="1">
    <location>
        <begin position="317"/>
        <end position="326"/>
    </location>
</feature>
<organism evidence="4 5">
    <name type="scientific">Hibiscus sabdariffa</name>
    <name type="common">roselle</name>
    <dbReference type="NCBI Taxonomy" id="183260"/>
    <lineage>
        <taxon>Eukaryota</taxon>
        <taxon>Viridiplantae</taxon>
        <taxon>Streptophyta</taxon>
        <taxon>Embryophyta</taxon>
        <taxon>Tracheophyta</taxon>
        <taxon>Spermatophyta</taxon>
        <taxon>Magnoliopsida</taxon>
        <taxon>eudicotyledons</taxon>
        <taxon>Gunneridae</taxon>
        <taxon>Pentapetalae</taxon>
        <taxon>rosids</taxon>
        <taxon>malvids</taxon>
        <taxon>Malvales</taxon>
        <taxon>Malvaceae</taxon>
        <taxon>Malvoideae</taxon>
        <taxon>Hibiscus</taxon>
    </lineage>
</organism>
<comment type="caution">
    <text evidence="4">The sequence shown here is derived from an EMBL/GenBank/DDBJ whole genome shotgun (WGS) entry which is preliminary data.</text>
</comment>
<evidence type="ECO:0000259" key="2">
    <source>
        <dbReference type="Pfam" id="PF12552"/>
    </source>
</evidence>
<evidence type="ECO:0000259" key="3">
    <source>
        <dbReference type="Pfam" id="PF14309"/>
    </source>
</evidence>
<dbReference type="InterPro" id="IPR025486">
    <property type="entry name" value="DUF4378"/>
</dbReference>
<dbReference type="PANTHER" id="PTHR47071">
    <property type="entry name" value="PROTEIN TRM32"/>
    <property type="match status" value="1"/>
</dbReference>
<dbReference type="Pfam" id="PF14309">
    <property type="entry name" value="DUF4378"/>
    <property type="match status" value="1"/>
</dbReference>
<feature type="domain" description="DUF4378" evidence="3">
    <location>
        <begin position="612"/>
        <end position="764"/>
    </location>
</feature>
<protein>
    <recommendedName>
        <fullName evidence="6">DUF4378 domain-containing protein</fullName>
    </recommendedName>
</protein>
<dbReference type="Proteomes" id="UP001472677">
    <property type="component" value="Unassembled WGS sequence"/>
</dbReference>
<feature type="region of interest" description="Disordered" evidence="1">
    <location>
        <begin position="261"/>
        <end position="333"/>
    </location>
</feature>
<gene>
    <name evidence="4" type="ORF">V6N12_057707</name>
</gene>
<sequence length="836" mass="94003">MSMPPPPQGQHSPSCMWGILHVIKYHRWNRRFIKKRISNKKQDAGAEESKDESVRVSNKNAEDSSKHKRAEAASSKVDGKKSCLCTGSKGSVTSRLKALLTEKGRGNHQRSSTYPIRSKLDPDTRVEHLPDMEQSQRSTAEKKKKGVYSESGSEDQAVSKSWEEDVSSDENDEDGSSWNDWSKENVDENTKTVDESAVLSQEEVDAKKKAVQDGPGYESKYLMDALDIVKMNQGFLLTVLQDPDSPLSHHLHKQLAMDGQMGTPQYESYPSTGSTSRGNQSPDGAWFDASSNREKPGDDDSGFHILNQAQAKLADMSSSPSSSPNRNRSEMAKKRFKCLKENLKYVIEEKTKERHRIAMDAVLHKIPHQKGFSKDLSPKIVDHVKDPIKTRKLLSSASARSDKSKEESISESTEERRGAPMDSRRSRKKTMRRILSSPELYSSAVVREAFSQDKSTDADDRTYELKLLESVALDYGSEADNFEKTESEVTSACIREAFQHFSDQISSSSSINSKPTSQVKKPDDEPENLMIITDNKTETMPTTKMEEPTDRSAESCKLQEADTELRQNYELNFIPDLQLESKDTLKVAGGGIIELQQLEALKKDLDRIDKQEFRYVKDVLELAGFSGDEALGAWHADKQPLDPMMYEEIRGCTICDPNCSTEGEEVSYCIHPHLFALINEVLLDVYERCHSYYPRALSHLCHLRPMPVGRHVLEQVWERIGWFMSFKPGYDKPLDYVASRDLLGDDGWMSLQPEHESLALEVEESRDTGLSSLNSSKAHLSDFLQNHLRVLARTEECLAAEETVGAALLASAATAVEDAIETLVPQLRLLFLGWHP</sequence>
<feature type="compositionally biased region" description="Polar residues" evidence="1">
    <location>
        <begin position="150"/>
        <end position="159"/>
    </location>
</feature>
<proteinExistence type="predicted"/>
<dbReference type="PANTHER" id="PTHR47071:SF9">
    <property type="entry name" value="TRM32-LIKE PROTEIN (DUF3741)"/>
    <property type="match status" value="1"/>
</dbReference>
<feature type="region of interest" description="Disordered" evidence="1">
    <location>
        <begin position="37"/>
        <end position="199"/>
    </location>
</feature>
<feature type="region of interest" description="Disordered" evidence="1">
    <location>
        <begin position="392"/>
        <end position="434"/>
    </location>
</feature>
<evidence type="ECO:0000313" key="4">
    <source>
        <dbReference type="EMBL" id="KAK8514811.1"/>
    </source>
</evidence>
<feature type="compositionally biased region" description="Low complexity" evidence="1">
    <location>
        <begin position="504"/>
        <end position="517"/>
    </location>
</feature>
<reference evidence="4 5" key="1">
    <citation type="journal article" date="2024" name="G3 (Bethesda)">
        <title>Genome assembly of Hibiscus sabdariffa L. provides insights into metabolisms of medicinal natural products.</title>
        <authorList>
            <person name="Kim T."/>
        </authorList>
    </citation>
    <scope>NUCLEOTIDE SEQUENCE [LARGE SCALE GENOMIC DNA]</scope>
    <source>
        <strain evidence="4">TK-2024</strain>
        <tissue evidence="4">Old leaves</tissue>
    </source>
</reference>
<dbReference type="InterPro" id="IPR044257">
    <property type="entry name" value="TRM32-like"/>
</dbReference>
<evidence type="ECO:0000313" key="5">
    <source>
        <dbReference type="Proteomes" id="UP001472677"/>
    </source>
</evidence>
<keyword evidence="5" id="KW-1185">Reference proteome</keyword>
<dbReference type="EMBL" id="JBBPBM010000066">
    <property type="protein sequence ID" value="KAK8514811.1"/>
    <property type="molecule type" value="Genomic_DNA"/>
</dbReference>
<evidence type="ECO:0000256" key="1">
    <source>
        <dbReference type="SAM" id="MobiDB-lite"/>
    </source>
</evidence>
<accession>A0ABR2C7U6</accession>
<feature type="compositionally biased region" description="Basic and acidic residues" evidence="1">
    <location>
        <begin position="118"/>
        <end position="131"/>
    </location>
</feature>
<dbReference type="Pfam" id="PF12552">
    <property type="entry name" value="DUF3741"/>
    <property type="match status" value="1"/>
</dbReference>
<feature type="compositionally biased region" description="Basic and acidic residues" evidence="1">
    <location>
        <begin position="40"/>
        <end position="65"/>
    </location>
</feature>
<evidence type="ECO:0008006" key="6">
    <source>
        <dbReference type="Google" id="ProtNLM"/>
    </source>
</evidence>